<dbReference type="Gene3D" id="3.40.50.880">
    <property type="match status" value="1"/>
</dbReference>
<sequence length="189" mass="20537">MKLAILVFDRFTDLDVFMPWDLLNRVSRFHLHPDWTVKLVGTDDHHTSENGLTIPMSAGLSYLAEADAVLIGSGPGLQKLIGVETFLDELKRLLDPERQLIGSMCSGSLLLAKLGLLEGRKATTYPTRVKQLAAMGIEVVADQPFVKQGRIATAAGCLAALDLSRWMIEELTSPEIAAKAIATVQPNGV</sequence>
<dbReference type="InterPro" id="IPR052158">
    <property type="entry name" value="INH-QAR"/>
</dbReference>
<proteinExistence type="predicted"/>
<keyword evidence="3" id="KW-1185">Reference proteome</keyword>
<name>A0ABW4ZYN4_9BACL</name>
<dbReference type="EMBL" id="JBHUIO010000008">
    <property type="protein sequence ID" value="MFD2171067.1"/>
    <property type="molecule type" value="Genomic_DNA"/>
</dbReference>
<dbReference type="SUPFAM" id="SSF52317">
    <property type="entry name" value="Class I glutamine amidotransferase-like"/>
    <property type="match status" value="1"/>
</dbReference>
<evidence type="ECO:0000313" key="3">
    <source>
        <dbReference type="Proteomes" id="UP001597343"/>
    </source>
</evidence>
<gene>
    <name evidence="2" type="ORF">ACFSOY_13885</name>
</gene>
<dbReference type="Proteomes" id="UP001597343">
    <property type="component" value="Unassembled WGS sequence"/>
</dbReference>
<dbReference type="InterPro" id="IPR002818">
    <property type="entry name" value="DJ-1/PfpI"/>
</dbReference>
<comment type="caution">
    <text evidence="2">The sequence shown here is derived from an EMBL/GenBank/DDBJ whole genome shotgun (WGS) entry which is preliminary data.</text>
</comment>
<evidence type="ECO:0000313" key="2">
    <source>
        <dbReference type="EMBL" id="MFD2171067.1"/>
    </source>
</evidence>
<evidence type="ECO:0000259" key="1">
    <source>
        <dbReference type="Pfam" id="PF01965"/>
    </source>
</evidence>
<accession>A0ABW4ZYN4</accession>
<dbReference type="InterPro" id="IPR029062">
    <property type="entry name" value="Class_I_gatase-like"/>
</dbReference>
<dbReference type="PANTHER" id="PTHR43130">
    <property type="entry name" value="ARAC-FAMILY TRANSCRIPTIONAL REGULATOR"/>
    <property type="match status" value="1"/>
</dbReference>
<dbReference type="RefSeq" id="WP_386047559.1">
    <property type="nucleotide sequence ID" value="NZ_JBHUIO010000008.1"/>
</dbReference>
<dbReference type="Pfam" id="PF01965">
    <property type="entry name" value="DJ-1_PfpI"/>
    <property type="match status" value="1"/>
</dbReference>
<feature type="domain" description="DJ-1/PfpI" evidence="1">
    <location>
        <begin position="1"/>
        <end position="169"/>
    </location>
</feature>
<organism evidence="2 3">
    <name type="scientific">Tumebacillus lipolyticus</name>
    <dbReference type="NCBI Taxonomy" id="1280370"/>
    <lineage>
        <taxon>Bacteria</taxon>
        <taxon>Bacillati</taxon>
        <taxon>Bacillota</taxon>
        <taxon>Bacilli</taxon>
        <taxon>Bacillales</taxon>
        <taxon>Alicyclobacillaceae</taxon>
        <taxon>Tumebacillus</taxon>
    </lineage>
</organism>
<dbReference type="PANTHER" id="PTHR43130:SF2">
    <property type="entry name" value="DJ-1_PFPI DOMAIN-CONTAINING PROTEIN"/>
    <property type="match status" value="1"/>
</dbReference>
<reference evidence="3" key="1">
    <citation type="journal article" date="2019" name="Int. J. Syst. Evol. Microbiol.">
        <title>The Global Catalogue of Microorganisms (GCM) 10K type strain sequencing project: providing services to taxonomists for standard genome sequencing and annotation.</title>
        <authorList>
            <consortium name="The Broad Institute Genomics Platform"/>
            <consortium name="The Broad Institute Genome Sequencing Center for Infectious Disease"/>
            <person name="Wu L."/>
            <person name="Ma J."/>
        </authorList>
    </citation>
    <scope>NUCLEOTIDE SEQUENCE [LARGE SCALE GENOMIC DNA]</scope>
    <source>
        <strain evidence="3">CGMCC 1.13574</strain>
    </source>
</reference>
<protein>
    <submittedName>
        <fullName evidence="2">DJ-1/PfpI family protein</fullName>
    </submittedName>
</protein>